<evidence type="ECO:0000256" key="1">
    <source>
        <dbReference type="ARBA" id="ARBA00000642"/>
    </source>
</evidence>
<dbReference type="FunFam" id="3.40.50.1260:FF:000003">
    <property type="entry name" value="Phosphoglycerate kinase"/>
    <property type="match status" value="1"/>
</dbReference>
<name>A0A3B0VVI7_9ZZZZ</name>
<keyword evidence="7 9" id="KW-0418">Kinase</keyword>
<comment type="catalytic activity">
    <reaction evidence="1">
        <text>(2R)-3-phosphoglycerate + ATP = (2R)-3-phospho-glyceroyl phosphate + ADP</text>
        <dbReference type="Rhea" id="RHEA:14801"/>
        <dbReference type="ChEBI" id="CHEBI:30616"/>
        <dbReference type="ChEBI" id="CHEBI:57604"/>
        <dbReference type="ChEBI" id="CHEBI:58272"/>
        <dbReference type="ChEBI" id="CHEBI:456216"/>
        <dbReference type="EC" id="2.7.2.3"/>
    </reaction>
</comment>
<accession>A0A3B0VVI7</accession>
<dbReference type="PIRSF" id="PIRSF000724">
    <property type="entry name" value="Pgk"/>
    <property type="match status" value="1"/>
</dbReference>
<evidence type="ECO:0000313" key="9">
    <source>
        <dbReference type="EMBL" id="VAW40859.1"/>
    </source>
</evidence>
<reference evidence="9" key="1">
    <citation type="submission" date="2018-06" db="EMBL/GenBank/DDBJ databases">
        <authorList>
            <person name="Zhirakovskaya E."/>
        </authorList>
    </citation>
    <scope>NUCLEOTIDE SEQUENCE</scope>
</reference>
<dbReference type="InterPro" id="IPR036043">
    <property type="entry name" value="Phosphoglycerate_kinase_sf"/>
</dbReference>
<keyword evidence="6" id="KW-0547">Nucleotide-binding</keyword>
<dbReference type="PROSITE" id="PS00111">
    <property type="entry name" value="PGLYCERATE_KINASE"/>
    <property type="match status" value="1"/>
</dbReference>
<dbReference type="CDD" id="cd00318">
    <property type="entry name" value="Phosphoglycerate_kinase"/>
    <property type="match status" value="1"/>
</dbReference>
<dbReference type="InterPro" id="IPR015824">
    <property type="entry name" value="Phosphoglycerate_kinase_N"/>
</dbReference>
<dbReference type="EC" id="2.7.2.3" evidence="4"/>
<dbReference type="GO" id="GO:0004618">
    <property type="term" value="F:phosphoglycerate kinase activity"/>
    <property type="evidence" value="ECO:0007669"/>
    <property type="project" value="UniProtKB-EC"/>
</dbReference>
<dbReference type="InterPro" id="IPR015911">
    <property type="entry name" value="Phosphoglycerate_kinase_CS"/>
</dbReference>
<dbReference type="AlphaFoldDB" id="A0A3B0VVI7"/>
<sequence>MKTVRDLDIAGKRVLIRVDFNVPMDEEGRITDDIRVRTALPTLEYALQQGARVILCSHLGRPGGERVARYSLAPVAVHLAGLIGRPVKMAPDCVGPEVESIVGAMQDGDVVLLENLRYHAEEKKNDPDFAKRLASLAEVFINDAFAVSHRAHASVVAVPEQFAAKAAGFLLQKELDYFHRCLDEPVRPLAAIVGGAKVSSKLGALENMLAKVDRLLIGGAMANTFLKSQGLDVGASRVEDDRLAAAEQLLHQAREKGVQVYLPVDVIAADRFSPDAVSKQVTVQDIPAGWMALDIGPATVLVFSEALADAGTIIWNGPMGAFEVDAFARGTMALTHAVASAHALSITGGGDTNAAVKKFGAADNISYMSTGGGAFLMLMEGKTLPGVQALDGVTKRFAGRTI</sequence>
<dbReference type="PRINTS" id="PR00477">
    <property type="entry name" value="PHGLYCKINASE"/>
</dbReference>
<evidence type="ECO:0000256" key="4">
    <source>
        <dbReference type="ARBA" id="ARBA00013061"/>
    </source>
</evidence>
<dbReference type="FunFam" id="3.40.50.1260:FF:000006">
    <property type="entry name" value="Phosphoglycerate kinase"/>
    <property type="match status" value="1"/>
</dbReference>
<dbReference type="SUPFAM" id="SSF53748">
    <property type="entry name" value="Phosphoglycerate kinase"/>
    <property type="match status" value="1"/>
</dbReference>
<dbReference type="InterPro" id="IPR001576">
    <property type="entry name" value="Phosphoglycerate_kinase"/>
</dbReference>
<dbReference type="GO" id="GO:0043531">
    <property type="term" value="F:ADP binding"/>
    <property type="evidence" value="ECO:0007669"/>
    <property type="project" value="TreeGrafter"/>
</dbReference>
<gene>
    <name evidence="9" type="ORF">MNBD_DELTA04-1045</name>
</gene>
<keyword evidence="8" id="KW-0067">ATP-binding</keyword>
<evidence type="ECO:0000256" key="2">
    <source>
        <dbReference type="ARBA" id="ARBA00008982"/>
    </source>
</evidence>
<keyword evidence="5 9" id="KW-0808">Transferase</keyword>
<dbReference type="GO" id="GO:0005829">
    <property type="term" value="C:cytosol"/>
    <property type="evidence" value="ECO:0007669"/>
    <property type="project" value="TreeGrafter"/>
</dbReference>
<dbReference type="GO" id="GO:0005524">
    <property type="term" value="F:ATP binding"/>
    <property type="evidence" value="ECO:0007669"/>
    <property type="project" value="UniProtKB-KW"/>
</dbReference>
<evidence type="ECO:0000256" key="8">
    <source>
        <dbReference type="ARBA" id="ARBA00022840"/>
    </source>
</evidence>
<organism evidence="9">
    <name type="scientific">hydrothermal vent metagenome</name>
    <dbReference type="NCBI Taxonomy" id="652676"/>
    <lineage>
        <taxon>unclassified sequences</taxon>
        <taxon>metagenomes</taxon>
        <taxon>ecological metagenomes</taxon>
    </lineage>
</organism>
<evidence type="ECO:0000256" key="7">
    <source>
        <dbReference type="ARBA" id="ARBA00022777"/>
    </source>
</evidence>
<comment type="similarity">
    <text evidence="2">Belongs to the phosphoglycerate kinase family.</text>
</comment>
<dbReference type="PANTHER" id="PTHR11406">
    <property type="entry name" value="PHOSPHOGLYCERATE KINASE"/>
    <property type="match status" value="1"/>
</dbReference>
<dbReference type="PANTHER" id="PTHR11406:SF23">
    <property type="entry name" value="PHOSPHOGLYCERATE KINASE 1, CHLOROPLASTIC-RELATED"/>
    <property type="match status" value="1"/>
</dbReference>
<evidence type="ECO:0000256" key="3">
    <source>
        <dbReference type="ARBA" id="ARBA00011245"/>
    </source>
</evidence>
<comment type="subunit">
    <text evidence="3">Monomer.</text>
</comment>
<dbReference type="Pfam" id="PF00162">
    <property type="entry name" value="PGK"/>
    <property type="match status" value="1"/>
</dbReference>
<protein>
    <recommendedName>
        <fullName evidence="4">phosphoglycerate kinase</fullName>
        <ecNumber evidence="4">2.7.2.3</ecNumber>
    </recommendedName>
</protein>
<dbReference type="GO" id="GO:0006096">
    <property type="term" value="P:glycolytic process"/>
    <property type="evidence" value="ECO:0007669"/>
    <property type="project" value="InterPro"/>
</dbReference>
<evidence type="ECO:0000256" key="5">
    <source>
        <dbReference type="ARBA" id="ARBA00022679"/>
    </source>
</evidence>
<dbReference type="EMBL" id="UOEY01000112">
    <property type="protein sequence ID" value="VAW40859.1"/>
    <property type="molecule type" value="Genomic_DNA"/>
</dbReference>
<dbReference type="Gene3D" id="3.40.50.1260">
    <property type="entry name" value="Phosphoglycerate kinase, N-terminal domain"/>
    <property type="match status" value="2"/>
</dbReference>
<dbReference type="HAMAP" id="MF_00145">
    <property type="entry name" value="Phosphoglyc_kinase"/>
    <property type="match status" value="1"/>
</dbReference>
<dbReference type="GO" id="GO:0006094">
    <property type="term" value="P:gluconeogenesis"/>
    <property type="evidence" value="ECO:0007669"/>
    <property type="project" value="TreeGrafter"/>
</dbReference>
<proteinExistence type="inferred from homology"/>
<evidence type="ECO:0000256" key="6">
    <source>
        <dbReference type="ARBA" id="ARBA00022741"/>
    </source>
</evidence>